<dbReference type="InterPro" id="IPR003594">
    <property type="entry name" value="HATPase_dom"/>
</dbReference>
<dbReference type="Pfam" id="PF02518">
    <property type="entry name" value="HATPase_c"/>
    <property type="match status" value="1"/>
</dbReference>
<feature type="transmembrane region" description="Helical" evidence="13">
    <location>
        <begin position="135"/>
        <end position="158"/>
    </location>
</feature>
<dbReference type="SUPFAM" id="SSF55874">
    <property type="entry name" value="ATPase domain of HSP90 chaperone/DNA topoisomerase II/histidine kinase"/>
    <property type="match status" value="1"/>
</dbReference>
<evidence type="ECO:0000256" key="4">
    <source>
        <dbReference type="ARBA" id="ARBA00022679"/>
    </source>
</evidence>
<dbReference type="Gene3D" id="1.10.287.130">
    <property type="match status" value="1"/>
</dbReference>
<dbReference type="PANTHER" id="PTHR42878">
    <property type="entry name" value="TWO-COMPONENT HISTIDINE KINASE"/>
    <property type="match status" value="1"/>
</dbReference>
<evidence type="ECO:0000256" key="1">
    <source>
        <dbReference type="ARBA" id="ARBA00000085"/>
    </source>
</evidence>
<keyword evidence="10" id="KW-0902">Two-component regulatory system</keyword>
<dbReference type="OrthoDB" id="9787818at2"/>
<evidence type="ECO:0000256" key="7">
    <source>
        <dbReference type="ARBA" id="ARBA00022777"/>
    </source>
</evidence>
<dbReference type="InterPro" id="IPR036097">
    <property type="entry name" value="HisK_dim/P_sf"/>
</dbReference>
<name>A0A1G6BE01_9BACT</name>
<evidence type="ECO:0000256" key="6">
    <source>
        <dbReference type="ARBA" id="ARBA00022741"/>
    </source>
</evidence>
<evidence type="ECO:0000259" key="14">
    <source>
        <dbReference type="PROSITE" id="PS50109"/>
    </source>
</evidence>
<dbReference type="PROSITE" id="PS50113">
    <property type="entry name" value="PAC"/>
    <property type="match status" value="1"/>
</dbReference>
<dbReference type="InterPro" id="IPR003661">
    <property type="entry name" value="HisK_dim/P_dom"/>
</dbReference>
<sequence>MHRISSTSLRTRLALWIALIAAGMTFIGVGVGFLSGYNYLARSHEQSIRSHMRLAAVSLAPAIEAVDYLGLVRQLELVMEYEGIEGIRIQDQNGHLIMEREMMAAHVLTEPIFVNSQSVGWIEVGFSRSPLQTGILYILMVGVLLFLCFVPIFIYLVWRISGHYLLDLSRLTTQISSEFQEDLPEYPGETRRDEIGVLASALRRRDQALASNIRALEQYKTQLEEMVEQRTMQLRQSEMLSRTILSSIPEAIALVDMDNMSILDVNHAFTKFYRMSRSELVGTDFQEVAQRAGLSDGSENACPIQKFLENRSPCLLQKEHQGAEGEILFLEVSAWPVFNDQDEIRQMVCVQRDITEQRRVANLRKDVERIVQHDLKTPLVGIIGLAGLLEEETPEQQKVFISHILDSARRMMEMITNSMDLFNMEEGRYTLQPVPFDLTAVIRALDQETEALRNQGNVRVAYLLNDHPLDWNTPLEMLGERRNIHSMLTNLLNNALEAAPAGSQVCLNVRHTEESWVMDVHNLGVIPKEVRDRFFERYATAGKARGTGLGTYSAMLIARTHGGKISFTSTEEEGTHVTVTLPKNEHTPALPIK</sequence>
<gene>
    <name evidence="17" type="ORF">SAMN05660653_00944</name>
</gene>
<evidence type="ECO:0000256" key="10">
    <source>
        <dbReference type="ARBA" id="ARBA00023012"/>
    </source>
</evidence>
<evidence type="ECO:0000256" key="13">
    <source>
        <dbReference type="SAM" id="Phobius"/>
    </source>
</evidence>
<dbReference type="NCBIfam" id="TIGR00229">
    <property type="entry name" value="sensory_box"/>
    <property type="match status" value="1"/>
</dbReference>
<dbReference type="RefSeq" id="WP_092117824.1">
    <property type="nucleotide sequence ID" value="NZ_FMXO01000004.1"/>
</dbReference>
<protein>
    <recommendedName>
        <fullName evidence="3">histidine kinase</fullName>
        <ecNumber evidence="3">2.7.13.3</ecNumber>
    </recommendedName>
</protein>
<keyword evidence="4" id="KW-0808">Transferase</keyword>
<dbReference type="InterPro" id="IPR036890">
    <property type="entry name" value="HATPase_C_sf"/>
</dbReference>
<comment type="subcellular location">
    <subcellularLocation>
        <location evidence="2">Membrane</location>
        <topology evidence="2">Multi-pass membrane protein</topology>
    </subcellularLocation>
</comment>
<dbReference type="GO" id="GO:0007234">
    <property type="term" value="P:osmosensory signaling via phosphorelay pathway"/>
    <property type="evidence" value="ECO:0007669"/>
    <property type="project" value="TreeGrafter"/>
</dbReference>
<dbReference type="SUPFAM" id="SSF47384">
    <property type="entry name" value="Homodimeric domain of signal transducing histidine kinase"/>
    <property type="match status" value="1"/>
</dbReference>
<dbReference type="InterPro" id="IPR000014">
    <property type="entry name" value="PAS"/>
</dbReference>
<feature type="transmembrane region" description="Helical" evidence="13">
    <location>
        <begin position="52"/>
        <end position="71"/>
    </location>
</feature>
<evidence type="ECO:0000256" key="8">
    <source>
        <dbReference type="ARBA" id="ARBA00022840"/>
    </source>
</evidence>
<keyword evidence="7" id="KW-0418">Kinase</keyword>
<keyword evidence="9 13" id="KW-1133">Transmembrane helix</keyword>
<proteinExistence type="predicted"/>
<evidence type="ECO:0000256" key="11">
    <source>
        <dbReference type="ARBA" id="ARBA00023136"/>
    </source>
</evidence>
<dbReference type="SUPFAM" id="SSF55785">
    <property type="entry name" value="PYP-like sensor domain (PAS domain)"/>
    <property type="match status" value="1"/>
</dbReference>
<keyword evidence="18" id="KW-1185">Reference proteome</keyword>
<keyword evidence="12" id="KW-0175">Coiled coil</keyword>
<comment type="catalytic activity">
    <reaction evidence="1">
        <text>ATP + protein L-histidine = ADP + protein N-phospho-L-histidine.</text>
        <dbReference type="EC" id="2.7.13.3"/>
    </reaction>
</comment>
<evidence type="ECO:0000313" key="18">
    <source>
        <dbReference type="Proteomes" id="UP000198771"/>
    </source>
</evidence>
<evidence type="ECO:0000313" key="17">
    <source>
        <dbReference type="EMBL" id="SDB18853.1"/>
    </source>
</evidence>
<dbReference type="PANTHER" id="PTHR42878:SF7">
    <property type="entry name" value="SENSOR HISTIDINE KINASE GLRK"/>
    <property type="match status" value="1"/>
</dbReference>
<dbReference type="EMBL" id="FMXO01000004">
    <property type="protein sequence ID" value="SDB18853.1"/>
    <property type="molecule type" value="Genomic_DNA"/>
</dbReference>
<dbReference type="PROSITE" id="PS50109">
    <property type="entry name" value="HIS_KIN"/>
    <property type="match status" value="1"/>
</dbReference>
<dbReference type="GO" id="GO:0000155">
    <property type="term" value="F:phosphorelay sensor kinase activity"/>
    <property type="evidence" value="ECO:0007669"/>
    <property type="project" value="InterPro"/>
</dbReference>
<dbReference type="InterPro" id="IPR000700">
    <property type="entry name" value="PAS-assoc_C"/>
</dbReference>
<evidence type="ECO:0000256" key="3">
    <source>
        <dbReference type="ARBA" id="ARBA00012438"/>
    </source>
</evidence>
<evidence type="ECO:0000256" key="12">
    <source>
        <dbReference type="SAM" id="Coils"/>
    </source>
</evidence>
<evidence type="ECO:0000256" key="5">
    <source>
        <dbReference type="ARBA" id="ARBA00022692"/>
    </source>
</evidence>
<dbReference type="CDD" id="cd00075">
    <property type="entry name" value="HATPase"/>
    <property type="match status" value="1"/>
</dbReference>
<dbReference type="GO" id="GO:0016020">
    <property type="term" value="C:membrane"/>
    <property type="evidence" value="ECO:0007669"/>
    <property type="project" value="UniProtKB-SubCell"/>
</dbReference>
<dbReference type="InterPro" id="IPR035965">
    <property type="entry name" value="PAS-like_dom_sf"/>
</dbReference>
<feature type="domain" description="PAC" evidence="16">
    <location>
        <begin position="309"/>
        <end position="366"/>
    </location>
</feature>
<keyword evidence="6" id="KW-0547">Nucleotide-binding</keyword>
<dbReference type="Gene3D" id="3.30.450.20">
    <property type="entry name" value="PAS domain"/>
    <property type="match status" value="1"/>
</dbReference>
<dbReference type="GO" id="GO:0000156">
    <property type="term" value="F:phosphorelay response regulator activity"/>
    <property type="evidence" value="ECO:0007669"/>
    <property type="project" value="TreeGrafter"/>
</dbReference>
<evidence type="ECO:0000256" key="9">
    <source>
        <dbReference type="ARBA" id="ARBA00022989"/>
    </source>
</evidence>
<dbReference type="SMART" id="SM00387">
    <property type="entry name" value="HATPase_c"/>
    <property type="match status" value="1"/>
</dbReference>
<reference evidence="17 18" key="1">
    <citation type="submission" date="2016-10" db="EMBL/GenBank/DDBJ databases">
        <authorList>
            <person name="de Groot N.N."/>
        </authorList>
    </citation>
    <scope>NUCLEOTIDE SEQUENCE [LARGE SCALE GENOMIC DNA]</scope>
    <source>
        <strain evidence="17 18">ASO4-2</strain>
    </source>
</reference>
<dbReference type="GO" id="GO:0030295">
    <property type="term" value="F:protein kinase activator activity"/>
    <property type="evidence" value="ECO:0007669"/>
    <property type="project" value="TreeGrafter"/>
</dbReference>
<keyword evidence="8" id="KW-0067">ATP-binding</keyword>
<dbReference type="Pfam" id="PF13426">
    <property type="entry name" value="PAS_9"/>
    <property type="match status" value="1"/>
</dbReference>
<dbReference type="CDD" id="cd00130">
    <property type="entry name" value="PAS"/>
    <property type="match status" value="1"/>
</dbReference>
<feature type="transmembrane region" description="Helical" evidence="13">
    <location>
        <begin position="13"/>
        <end position="40"/>
    </location>
</feature>
<evidence type="ECO:0000256" key="2">
    <source>
        <dbReference type="ARBA" id="ARBA00004141"/>
    </source>
</evidence>
<dbReference type="EC" id="2.7.13.3" evidence="3"/>
<accession>A0A1G6BE01</accession>
<dbReference type="Gene3D" id="3.30.565.10">
    <property type="entry name" value="Histidine kinase-like ATPase, C-terminal domain"/>
    <property type="match status" value="1"/>
</dbReference>
<keyword evidence="11 13" id="KW-0472">Membrane</keyword>
<dbReference type="Gene3D" id="6.10.340.10">
    <property type="match status" value="1"/>
</dbReference>
<dbReference type="PROSITE" id="PS50112">
    <property type="entry name" value="PAS"/>
    <property type="match status" value="1"/>
</dbReference>
<dbReference type="Proteomes" id="UP000198771">
    <property type="component" value="Unassembled WGS sequence"/>
</dbReference>
<dbReference type="STRING" id="617002.SAMN05660653_00944"/>
<feature type="coiled-coil region" evidence="12">
    <location>
        <begin position="209"/>
        <end position="236"/>
    </location>
</feature>
<dbReference type="CDD" id="cd00082">
    <property type="entry name" value="HisKA"/>
    <property type="match status" value="1"/>
</dbReference>
<feature type="domain" description="PAS" evidence="15">
    <location>
        <begin position="237"/>
        <end position="282"/>
    </location>
</feature>
<dbReference type="InterPro" id="IPR005467">
    <property type="entry name" value="His_kinase_dom"/>
</dbReference>
<dbReference type="InterPro" id="IPR050351">
    <property type="entry name" value="BphY/WalK/GraS-like"/>
</dbReference>
<dbReference type="SMART" id="SM00388">
    <property type="entry name" value="HisKA"/>
    <property type="match status" value="1"/>
</dbReference>
<dbReference type="Pfam" id="PF00512">
    <property type="entry name" value="HisKA"/>
    <property type="match status" value="1"/>
</dbReference>
<organism evidence="17 18">
    <name type="scientific">Desulfonatronum thiosulfatophilum</name>
    <dbReference type="NCBI Taxonomy" id="617002"/>
    <lineage>
        <taxon>Bacteria</taxon>
        <taxon>Pseudomonadati</taxon>
        <taxon>Thermodesulfobacteriota</taxon>
        <taxon>Desulfovibrionia</taxon>
        <taxon>Desulfovibrionales</taxon>
        <taxon>Desulfonatronaceae</taxon>
        <taxon>Desulfonatronum</taxon>
    </lineage>
</organism>
<keyword evidence="5 13" id="KW-0812">Transmembrane</keyword>
<feature type="domain" description="Histidine kinase" evidence="14">
    <location>
        <begin position="370"/>
        <end position="585"/>
    </location>
</feature>
<evidence type="ECO:0000259" key="16">
    <source>
        <dbReference type="PROSITE" id="PS50113"/>
    </source>
</evidence>
<dbReference type="GO" id="GO:0005524">
    <property type="term" value="F:ATP binding"/>
    <property type="evidence" value="ECO:0007669"/>
    <property type="project" value="UniProtKB-KW"/>
</dbReference>
<dbReference type="AlphaFoldDB" id="A0A1G6BE01"/>
<evidence type="ECO:0000259" key="15">
    <source>
        <dbReference type="PROSITE" id="PS50112"/>
    </source>
</evidence>